<name>A0ABX1NLB2_9RHOO</name>
<dbReference type="EMBL" id="WTVS01000063">
    <property type="protein sequence ID" value="NMG00109.1"/>
    <property type="molecule type" value="Genomic_DNA"/>
</dbReference>
<accession>A0ABX1NLB2</accession>
<dbReference type="SUPFAM" id="SSF53187">
    <property type="entry name" value="Zn-dependent exopeptidases"/>
    <property type="match status" value="1"/>
</dbReference>
<organism evidence="1 2">
    <name type="scientific">Aromatoleum toluolicum</name>
    <dbReference type="NCBI Taxonomy" id="90060"/>
    <lineage>
        <taxon>Bacteria</taxon>
        <taxon>Pseudomonadati</taxon>
        <taxon>Pseudomonadota</taxon>
        <taxon>Betaproteobacteria</taxon>
        <taxon>Rhodocyclales</taxon>
        <taxon>Rhodocyclaceae</taxon>
        <taxon>Aromatoleum</taxon>
    </lineage>
</organism>
<gene>
    <name evidence="1" type="ORF">GPA27_22275</name>
</gene>
<dbReference type="RefSeq" id="WP_169142638.1">
    <property type="nucleotide sequence ID" value="NZ_WTVS01000063.1"/>
</dbReference>
<dbReference type="Gene3D" id="3.40.50.980">
    <property type="match status" value="1"/>
</dbReference>
<protein>
    <submittedName>
        <fullName evidence="1">AMP-binding protein</fullName>
    </submittedName>
</protein>
<dbReference type="Gene3D" id="3.50.30.30">
    <property type="match status" value="1"/>
</dbReference>
<comment type="caution">
    <text evidence="1">The sequence shown here is derived from an EMBL/GenBank/DDBJ whole genome shotgun (WGS) entry which is preliminary data.</text>
</comment>
<dbReference type="SUPFAM" id="SSF56801">
    <property type="entry name" value="Acetyl-CoA synthetase-like"/>
    <property type="match status" value="1"/>
</dbReference>
<reference evidence="1 2" key="1">
    <citation type="submission" date="2019-12" db="EMBL/GenBank/DDBJ databases">
        <title>Comparative genomics gives insights into the taxonomy of the Azoarcus-Aromatoleum group and reveals separate origins of nif in the plant-associated Azoarcus and non-plant-associated Aromatoleum sub-groups.</title>
        <authorList>
            <person name="Lafos M."/>
            <person name="Maluk M."/>
            <person name="Batista M."/>
            <person name="Junghare M."/>
            <person name="Carmona M."/>
            <person name="Faoro H."/>
            <person name="Cruz L.M."/>
            <person name="Battistoni F."/>
            <person name="De Souza E."/>
            <person name="Pedrosa F."/>
            <person name="Chen W.-M."/>
            <person name="Poole P.S."/>
            <person name="Dixon R.A."/>
            <person name="James E.K."/>
        </authorList>
    </citation>
    <scope>NUCLEOTIDE SEQUENCE [LARGE SCALE GENOMIC DNA]</scope>
    <source>
        <strain evidence="1 2">T</strain>
    </source>
</reference>
<dbReference type="Proteomes" id="UP000634522">
    <property type="component" value="Unassembled WGS sequence"/>
</dbReference>
<sequence>MPMASCPADLAKIVAHAVPERIAITIVFGKLRVTYAQLAERANQLAARLQRHGVEAGDSGIIAAPHWRNRILRYLLILSTFPLLLISGSAFSKEAPPLGGEALYRDVVRYAALGEHRTGGVGDLATAEWLRRELAAAGIDGSSQTFRFTRFSARKSTIEVGGKAFSGLPFWFPHVTPSQGVPGVLVRMGADAPLKGAIALADAATAGVWHQVDVPALARRAAAAGAVGLVVALDHPSGEHYQPNAVEGLEQTPLPIPVLVVSGGKGERLRESVGSDAVLTITGERIPDSPAANVFGRIVRGGGKWIVVSTPLSGWFQAAGERGPGIALWLGLARWAAATPGDQNFLFVATSGHELHYLGAKEAIAEHKVPPPDEVAFWLHLGASIGTRAWATRDGQVVPLDHEPPGKFFFVHPAAMSVARAAFAPLPELGLQSVFALPDSAGGELAVFRNAGYPVAGFVGAHRFFHTPRDLPDVTAGDLLAPYGTALRDLLINIAGTR</sequence>
<keyword evidence="2" id="KW-1185">Reference proteome</keyword>
<evidence type="ECO:0000313" key="1">
    <source>
        <dbReference type="EMBL" id="NMG00109.1"/>
    </source>
</evidence>
<evidence type="ECO:0000313" key="2">
    <source>
        <dbReference type="Proteomes" id="UP000634522"/>
    </source>
</evidence>
<dbReference type="Gene3D" id="3.40.630.10">
    <property type="entry name" value="Zn peptidases"/>
    <property type="match status" value="1"/>
</dbReference>
<proteinExistence type="predicted"/>